<proteinExistence type="predicted"/>
<dbReference type="EMBL" id="GBRH01237892">
    <property type="protein sequence ID" value="JAD60003.1"/>
    <property type="molecule type" value="Transcribed_RNA"/>
</dbReference>
<organism evidence="2">
    <name type="scientific">Arundo donax</name>
    <name type="common">Giant reed</name>
    <name type="synonym">Donax arundinaceus</name>
    <dbReference type="NCBI Taxonomy" id="35708"/>
    <lineage>
        <taxon>Eukaryota</taxon>
        <taxon>Viridiplantae</taxon>
        <taxon>Streptophyta</taxon>
        <taxon>Embryophyta</taxon>
        <taxon>Tracheophyta</taxon>
        <taxon>Spermatophyta</taxon>
        <taxon>Magnoliopsida</taxon>
        <taxon>Liliopsida</taxon>
        <taxon>Poales</taxon>
        <taxon>Poaceae</taxon>
        <taxon>PACMAD clade</taxon>
        <taxon>Arundinoideae</taxon>
        <taxon>Arundineae</taxon>
        <taxon>Arundo</taxon>
    </lineage>
</organism>
<sequence>MAKLQPPAATCTPRRFDVRSTSDSRSKITLPPPSPVRACRPLCFFGRRDPRARNSIEEAHHHGVTPLRDAGEEAQTLLT</sequence>
<evidence type="ECO:0000313" key="2">
    <source>
        <dbReference type="EMBL" id="JAD60003.1"/>
    </source>
</evidence>
<accession>A0A0A9BCV3</accession>
<feature type="region of interest" description="Disordered" evidence="1">
    <location>
        <begin position="54"/>
        <end position="79"/>
    </location>
</feature>
<reference evidence="2" key="1">
    <citation type="submission" date="2014-09" db="EMBL/GenBank/DDBJ databases">
        <authorList>
            <person name="Magalhaes I.L.F."/>
            <person name="Oliveira U."/>
            <person name="Santos F.R."/>
            <person name="Vidigal T.H.D.A."/>
            <person name="Brescovit A.D."/>
            <person name="Santos A.J."/>
        </authorList>
    </citation>
    <scope>NUCLEOTIDE SEQUENCE</scope>
    <source>
        <tissue evidence="2">Shoot tissue taken approximately 20 cm above the soil surface</tissue>
    </source>
</reference>
<feature type="compositionally biased region" description="Basic and acidic residues" evidence="1">
    <location>
        <begin position="14"/>
        <end position="26"/>
    </location>
</feature>
<protein>
    <submittedName>
        <fullName evidence="2">Uncharacterized protein</fullName>
    </submittedName>
</protein>
<name>A0A0A9BCV3_ARUDO</name>
<reference evidence="2" key="2">
    <citation type="journal article" date="2015" name="Data Brief">
        <title>Shoot transcriptome of the giant reed, Arundo donax.</title>
        <authorList>
            <person name="Barrero R.A."/>
            <person name="Guerrero F.D."/>
            <person name="Moolhuijzen P."/>
            <person name="Goolsby J.A."/>
            <person name="Tidwell J."/>
            <person name="Bellgard S.E."/>
            <person name="Bellgard M.I."/>
        </authorList>
    </citation>
    <scope>NUCLEOTIDE SEQUENCE</scope>
    <source>
        <tissue evidence="2">Shoot tissue taken approximately 20 cm above the soil surface</tissue>
    </source>
</reference>
<feature type="region of interest" description="Disordered" evidence="1">
    <location>
        <begin position="1"/>
        <end position="33"/>
    </location>
</feature>
<evidence type="ECO:0000256" key="1">
    <source>
        <dbReference type="SAM" id="MobiDB-lite"/>
    </source>
</evidence>
<dbReference type="AlphaFoldDB" id="A0A0A9BCV3"/>